<comment type="caution">
    <text evidence="2">The sequence shown here is derived from an EMBL/GenBank/DDBJ whole genome shotgun (WGS) entry which is preliminary data.</text>
</comment>
<accession>A0A9N7ZAC4</accession>
<keyword evidence="3" id="KW-1185">Reference proteome</keyword>
<sequence length="101" mass="10682">MCLTKKSAAVTSLHRLPMPGALTDDEVSVADSSDTLDDFPPSVSNLLRGPDYPGPGQEMESGKLFERPLPHNSSVMKCLKQCGGVGMAGGFWPCHESSAGF</sequence>
<evidence type="ECO:0000256" key="1">
    <source>
        <dbReference type="SAM" id="MobiDB-lite"/>
    </source>
</evidence>
<name>A0A9N7ZAC4_PLEPL</name>
<dbReference type="AlphaFoldDB" id="A0A9N7ZAC4"/>
<proteinExistence type="predicted"/>
<protein>
    <submittedName>
        <fullName evidence="2">Uncharacterized protein</fullName>
    </submittedName>
</protein>
<dbReference type="EMBL" id="CADEAL010004214">
    <property type="protein sequence ID" value="CAB1454454.1"/>
    <property type="molecule type" value="Genomic_DNA"/>
</dbReference>
<organism evidence="2 3">
    <name type="scientific">Pleuronectes platessa</name>
    <name type="common">European plaice</name>
    <dbReference type="NCBI Taxonomy" id="8262"/>
    <lineage>
        <taxon>Eukaryota</taxon>
        <taxon>Metazoa</taxon>
        <taxon>Chordata</taxon>
        <taxon>Craniata</taxon>
        <taxon>Vertebrata</taxon>
        <taxon>Euteleostomi</taxon>
        <taxon>Actinopterygii</taxon>
        <taxon>Neopterygii</taxon>
        <taxon>Teleostei</taxon>
        <taxon>Neoteleostei</taxon>
        <taxon>Acanthomorphata</taxon>
        <taxon>Carangaria</taxon>
        <taxon>Pleuronectiformes</taxon>
        <taxon>Pleuronectoidei</taxon>
        <taxon>Pleuronectidae</taxon>
        <taxon>Pleuronectes</taxon>
    </lineage>
</organism>
<evidence type="ECO:0000313" key="2">
    <source>
        <dbReference type="EMBL" id="CAB1454454.1"/>
    </source>
</evidence>
<dbReference type="Proteomes" id="UP001153269">
    <property type="component" value="Unassembled WGS sequence"/>
</dbReference>
<reference evidence="2" key="1">
    <citation type="submission" date="2020-03" db="EMBL/GenBank/DDBJ databases">
        <authorList>
            <person name="Weist P."/>
        </authorList>
    </citation>
    <scope>NUCLEOTIDE SEQUENCE</scope>
</reference>
<feature type="region of interest" description="Disordered" evidence="1">
    <location>
        <begin position="24"/>
        <end position="62"/>
    </location>
</feature>
<evidence type="ECO:0000313" key="3">
    <source>
        <dbReference type="Proteomes" id="UP001153269"/>
    </source>
</evidence>
<gene>
    <name evidence="2" type="ORF">PLEPLA_LOCUS42220</name>
</gene>